<dbReference type="GO" id="GO:0019877">
    <property type="term" value="P:diaminopimelate biosynthetic process"/>
    <property type="evidence" value="ECO:0007669"/>
    <property type="project" value="UniProtKB-ARBA"/>
</dbReference>
<proteinExistence type="predicted"/>
<feature type="binding site" evidence="2">
    <location>
        <position position="166"/>
    </location>
    <ligand>
        <name>Mn(2+)</name>
        <dbReference type="ChEBI" id="CHEBI:29035"/>
        <label>2</label>
    </ligand>
</feature>
<evidence type="ECO:0000313" key="4">
    <source>
        <dbReference type="EMBL" id="RCW50009.1"/>
    </source>
</evidence>
<evidence type="ECO:0000256" key="1">
    <source>
        <dbReference type="ARBA" id="ARBA00022801"/>
    </source>
</evidence>
<dbReference type="EMBL" id="QPJD01000003">
    <property type="protein sequence ID" value="RCW50009.1"/>
    <property type="molecule type" value="Genomic_DNA"/>
</dbReference>
<keyword evidence="2" id="KW-0464">Manganese</keyword>
<sequence length="402" mass="43957">MQTEDIVDQALQHLYPDMIRWRRHLHQYPELSFHERVTSSWIENQLIELGCTVRSGVGGHGLIAVIKGDKPGPVVALRADIDALPIQDEKTCDYASKVPNVMHACGHDAHTATLLAVAAYYSANRANISGERRLLFQPAEEVTPGGALPMIKDGALDGVDAIYGVHLWTPLAHGLVSSKAGPFMAAADEFVIDILGRGGHGGLPHQAVDAIMIGSSLVQSVQSIVSRNVNPLHPAVVTIGSFQAGSTNNIIAERCKMKGTVRTFDEKTRMMIHERLETLIKHTCNMHEAQFDYQMRMGYPPVVNDDLEAERFFKVGASLFGEESVVHSEAITVAEDFSYYLQQVPGCFMFVGAGNEECGATYSHHHPKFDIDERAMLSAARLLIAMADDYAAGIISPEIIKG</sequence>
<dbReference type="OrthoDB" id="9776731at2"/>
<dbReference type="InterPro" id="IPR002933">
    <property type="entry name" value="Peptidase_M20"/>
</dbReference>
<protein>
    <submittedName>
        <fullName evidence="4">Amidohydrolase</fullName>
    </submittedName>
</protein>
<gene>
    <name evidence="4" type="ORF">DFP97_10325</name>
</gene>
<keyword evidence="2" id="KW-0479">Metal-binding</keyword>
<name>A0A368W3M0_9BACL</name>
<feature type="binding site" evidence="2">
    <location>
        <position position="141"/>
    </location>
    <ligand>
        <name>Mn(2+)</name>
        <dbReference type="ChEBI" id="CHEBI:29035"/>
        <label>2</label>
    </ligand>
</feature>
<dbReference type="InterPro" id="IPR017439">
    <property type="entry name" value="Amidohydrolase"/>
</dbReference>
<dbReference type="RefSeq" id="WP_114378883.1">
    <property type="nucleotide sequence ID" value="NZ_QPJD01000003.1"/>
</dbReference>
<dbReference type="GO" id="GO:0046872">
    <property type="term" value="F:metal ion binding"/>
    <property type="evidence" value="ECO:0007669"/>
    <property type="project" value="UniProtKB-KW"/>
</dbReference>
<dbReference type="PIRSF" id="PIRSF005962">
    <property type="entry name" value="Pept_M20D_amidohydro"/>
    <property type="match status" value="1"/>
</dbReference>
<dbReference type="PANTHER" id="PTHR11014:SF63">
    <property type="entry name" value="METALLOPEPTIDASE, PUTATIVE (AFU_ORTHOLOGUE AFUA_6G09600)-RELATED"/>
    <property type="match status" value="1"/>
</dbReference>
<feature type="binding site" evidence="2">
    <location>
        <position position="365"/>
    </location>
    <ligand>
        <name>Mn(2+)</name>
        <dbReference type="ChEBI" id="CHEBI:29035"/>
        <label>2</label>
    </ligand>
</feature>
<feature type="binding site" evidence="2">
    <location>
        <position position="107"/>
    </location>
    <ligand>
        <name>Mn(2+)</name>
        <dbReference type="ChEBI" id="CHEBI:29035"/>
        <label>2</label>
    </ligand>
</feature>
<dbReference type="Pfam" id="PF07687">
    <property type="entry name" value="M20_dimer"/>
    <property type="match status" value="1"/>
</dbReference>
<dbReference type="Proteomes" id="UP000252415">
    <property type="component" value="Unassembled WGS sequence"/>
</dbReference>
<reference evidence="4 5" key="1">
    <citation type="submission" date="2018-07" db="EMBL/GenBank/DDBJ databases">
        <title>Genomic Encyclopedia of Type Strains, Phase III (KMG-III): the genomes of soil and plant-associated and newly described type strains.</title>
        <authorList>
            <person name="Whitman W."/>
        </authorList>
    </citation>
    <scope>NUCLEOTIDE SEQUENCE [LARGE SCALE GENOMIC DNA]</scope>
    <source>
        <strain evidence="4 5">CECT 7506</strain>
    </source>
</reference>
<dbReference type="InterPro" id="IPR011650">
    <property type="entry name" value="Peptidase_M20_dimer"/>
</dbReference>
<dbReference type="FunFam" id="3.30.70.360:FF:000001">
    <property type="entry name" value="N-acetyldiaminopimelate deacetylase"/>
    <property type="match status" value="1"/>
</dbReference>
<comment type="caution">
    <text evidence="4">The sequence shown here is derived from an EMBL/GenBank/DDBJ whole genome shotgun (WGS) entry which is preliminary data.</text>
</comment>
<evidence type="ECO:0000313" key="5">
    <source>
        <dbReference type="Proteomes" id="UP000252415"/>
    </source>
</evidence>
<accession>A0A368W3M0</accession>
<organism evidence="4 5">
    <name type="scientific">Paenibacillus prosopidis</name>
    <dbReference type="NCBI Taxonomy" id="630520"/>
    <lineage>
        <taxon>Bacteria</taxon>
        <taxon>Bacillati</taxon>
        <taxon>Bacillota</taxon>
        <taxon>Bacilli</taxon>
        <taxon>Bacillales</taxon>
        <taxon>Paenibacillaceae</taxon>
        <taxon>Paenibacillus</taxon>
    </lineage>
</organism>
<evidence type="ECO:0000256" key="2">
    <source>
        <dbReference type="PIRSR" id="PIRSR005962-1"/>
    </source>
</evidence>
<dbReference type="AlphaFoldDB" id="A0A368W3M0"/>
<keyword evidence="5" id="KW-1185">Reference proteome</keyword>
<dbReference type="Gene3D" id="3.30.70.360">
    <property type="match status" value="1"/>
</dbReference>
<dbReference type="NCBIfam" id="TIGR01891">
    <property type="entry name" value="amidohydrolases"/>
    <property type="match status" value="1"/>
</dbReference>
<dbReference type="GO" id="GO:0050118">
    <property type="term" value="F:N-acetyldiaminopimelate deacetylase activity"/>
    <property type="evidence" value="ECO:0007669"/>
    <property type="project" value="UniProtKB-ARBA"/>
</dbReference>
<feature type="binding site" evidence="2">
    <location>
        <position position="105"/>
    </location>
    <ligand>
        <name>Mn(2+)</name>
        <dbReference type="ChEBI" id="CHEBI:29035"/>
        <label>2</label>
    </ligand>
</feature>
<feature type="domain" description="Peptidase M20 dimerisation" evidence="3">
    <location>
        <begin position="190"/>
        <end position="283"/>
    </location>
</feature>
<comment type="cofactor">
    <cofactor evidence="2">
        <name>Mn(2+)</name>
        <dbReference type="ChEBI" id="CHEBI:29035"/>
    </cofactor>
    <text evidence="2">The Mn(2+) ion enhances activity.</text>
</comment>
<dbReference type="Pfam" id="PF01546">
    <property type="entry name" value="Peptidase_M20"/>
    <property type="match status" value="1"/>
</dbReference>
<dbReference type="PANTHER" id="PTHR11014">
    <property type="entry name" value="PEPTIDASE M20 FAMILY MEMBER"/>
    <property type="match status" value="1"/>
</dbReference>
<evidence type="ECO:0000259" key="3">
    <source>
        <dbReference type="Pfam" id="PF07687"/>
    </source>
</evidence>
<dbReference type="SUPFAM" id="SSF55031">
    <property type="entry name" value="Bacterial exopeptidase dimerisation domain"/>
    <property type="match status" value="1"/>
</dbReference>
<dbReference type="InterPro" id="IPR036264">
    <property type="entry name" value="Bact_exopeptidase_dim_dom"/>
</dbReference>
<dbReference type="Gene3D" id="3.40.630.10">
    <property type="entry name" value="Zn peptidases"/>
    <property type="match status" value="1"/>
</dbReference>
<dbReference type="SUPFAM" id="SSF53187">
    <property type="entry name" value="Zn-dependent exopeptidases"/>
    <property type="match status" value="1"/>
</dbReference>
<keyword evidence="1 4" id="KW-0378">Hydrolase</keyword>